<evidence type="ECO:0000256" key="1">
    <source>
        <dbReference type="SAM" id="Phobius"/>
    </source>
</evidence>
<feature type="transmembrane region" description="Helical" evidence="1">
    <location>
        <begin position="46"/>
        <end position="70"/>
    </location>
</feature>
<dbReference type="KEGG" id="abri:DFR85_05525"/>
<keyword evidence="1" id="KW-0472">Membrane</keyword>
<evidence type="ECO:0000313" key="2">
    <source>
        <dbReference type="EMBL" id="AWR94132.1"/>
    </source>
</evidence>
<dbReference type="Proteomes" id="UP000248044">
    <property type="component" value="Chromosome"/>
</dbReference>
<feature type="transmembrane region" description="Helical" evidence="1">
    <location>
        <begin position="82"/>
        <end position="103"/>
    </location>
</feature>
<dbReference type="AlphaFoldDB" id="A0A2U9IDM4"/>
<keyword evidence="1" id="KW-0812">Transmembrane</keyword>
<evidence type="ECO:0000313" key="3">
    <source>
        <dbReference type="Proteomes" id="UP000248044"/>
    </source>
</evidence>
<reference evidence="2 3" key="1">
    <citation type="submission" date="2018-05" db="EMBL/GenBank/DDBJ databases">
        <title>Complete Genome Sequences of Extremely Thermoacidophilic, Metal-Mobilizing Type-Strain Members of the Archaeal Family Sulfolobaceae: Acidianus brierleyi DSM-1651T, Acidianus sulfidivorans DSM-18786T, Metallosphaera hakonensis DSM-7519T, and Metallosphaera prunae DSM-10039T.</title>
        <authorList>
            <person name="Counts J.A."/>
            <person name="Kelly R.M."/>
        </authorList>
    </citation>
    <scope>NUCLEOTIDE SEQUENCE [LARGE SCALE GENOMIC DNA]</scope>
    <source>
        <strain evidence="2 3">DSM 1651</strain>
    </source>
</reference>
<dbReference type="EMBL" id="CP029289">
    <property type="protein sequence ID" value="AWR94132.1"/>
    <property type="molecule type" value="Genomic_DNA"/>
</dbReference>
<name>A0A2U9IDM4_9CREN</name>
<keyword evidence="3" id="KW-1185">Reference proteome</keyword>
<keyword evidence="1" id="KW-1133">Transmembrane helix</keyword>
<dbReference type="GeneID" id="36831595"/>
<organism evidence="2 3">
    <name type="scientific">Acidianus brierleyi</name>
    <dbReference type="NCBI Taxonomy" id="41673"/>
    <lineage>
        <taxon>Archaea</taxon>
        <taxon>Thermoproteota</taxon>
        <taxon>Thermoprotei</taxon>
        <taxon>Sulfolobales</taxon>
        <taxon>Sulfolobaceae</taxon>
        <taxon>Acidianus</taxon>
    </lineage>
</organism>
<sequence length="113" mass="12843">MNKVFPIILLVLPFLIYFVTNSIFNSIIIGSFISLFYFLASGGKKYTYFVPYASSIILYLSIGSLSIGLISIFSRVSVLLNIFFYSFLATLSFTIITLFLGYMKVKKNSLRKE</sequence>
<feature type="transmembrane region" description="Helical" evidence="1">
    <location>
        <begin position="6"/>
        <end position="39"/>
    </location>
</feature>
<proteinExistence type="predicted"/>
<accession>A0A2U9IDM4</accession>
<gene>
    <name evidence="2" type="ORF">DFR85_05525</name>
</gene>
<dbReference type="RefSeq" id="WP_110270013.1">
    <property type="nucleotide sequence ID" value="NZ_CP029289.2"/>
</dbReference>
<protein>
    <submittedName>
        <fullName evidence="2">Uncharacterized protein</fullName>
    </submittedName>
</protein>